<sequence length="60" mass="6889">MPQFSPMSWLFICYLLVGVLMLTAVELWWCQPMGWFDVGSGNSVIVFGERVWGWSSWGLS</sequence>
<evidence type="ECO:0000256" key="1">
    <source>
        <dbReference type="SAM" id="Phobius"/>
    </source>
</evidence>
<proteinExistence type="predicted"/>
<keyword evidence="1" id="KW-0812">Transmembrane</keyword>
<keyword evidence="1" id="KW-0472">Membrane</keyword>
<evidence type="ECO:0000313" key="2">
    <source>
        <dbReference type="EMBL" id="QTA71701.1"/>
    </source>
</evidence>
<dbReference type="EMBL" id="MW242817">
    <property type="protein sequence ID" value="QTA71701.1"/>
    <property type="molecule type" value="Genomic_DNA"/>
</dbReference>
<gene>
    <name evidence="2" type="primary">atp8</name>
</gene>
<keyword evidence="1" id="KW-1133">Transmembrane helix</keyword>
<keyword evidence="2" id="KW-0496">Mitochondrion</keyword>
<protein>
    <submittedName>
        <fullName evidence="2">ATP synthase F0 subunit 8</fullName>
    </submittedName>
</protein>
<accession>A0A8A3WLL0</accession>
<dbReference type="AlphaFoldDB" id="A0A8A3WLL0"/>
<name>A0A8A3WLL0_9BIVA</name>
<geneLocation type="mitochondrion" evidence="2"/>
<organism evidence="2">
    <name type="scientific">Hyriopsis bialata</name>
    <dbReference type="NCBI Taxonomy" id="1903487"/>
    <lineage>
        <taxon>Eukaryota</taxon>
        <taxon>Metazoa</taxon>
        <taxon>Spiralia</taxon>
        <taxon>Lophotrochozoa</taxon>
        <taxon>Mollusca</taxon>
        <taxon>Bivalvia</taxon>
        <taxon>Autobranchia</taxon>
        <taxon>Heteroconchia</taxon>
        <taxon>Palaeoheterodonta</taxon>
        <taxon>Unionida</taxon>
        <taxon>Unionoidea</taxon>
        <taxon>Unionidae</taxon>
        <taxon>Gonideinae</taxon>
        <taxon>Hyriopsis</taxon>
    </lineage>
</organism>
<reference evidence="2" key="1">
    <citation type="journal article" date="2020" name="Zool. J. Linn. Soc.">
        <title>Mitogenomic phylogeny and fossil-calibrated mutation rates for all F- and M-type mtDNA genes of the largest freshwater mussel family, the Unionidae (Bivalvia).</title>
        <authorList>
            <person name="Zieritz A."/>
            <person name="Froufe E."/>
            <person name="Bolotov I."/>
            <person name="Goncalves D.V."/>
            <person name="Aldridge D.C."/>
            <person name="Bogan A.E."/>
            <person name="Gan H.M."/>
            <person name="Gomes-Dos-Santos A."/>
            <person name="Sousa R."/>
            <person name="Teixeira A."/>
            <person name="Varandas S."/>
            <person name="Zanatta D."/>
            <person name="Lopes-Lima M."/>
        </authorList>
    </citation>
    <scope>NUCLEOTIDE SEQUENCE</scope>
    <source>
        <strain evidence="2">HyrBia_M</strain>
    </source>
</reference>
<feature type="transmembrane region" description="Helical" evidence="1">
    <location>
        <begin position="6"/>
        <end position="29"/>
    </location>
</feature>